<dbReference type="STRING" id="1121416.SAMN02745220_04705"/>
<dbReference type="PIRSF" id="PIRSF006865">
    <property type="entry name" value="Prot_inh_ecotin"/>
    <property type="match status" value="1"/>
</dbReference>
<dbReference type="EMBL" id="FRFE01000039">
    <property type="protein sequence ID" value="SHO52722.1"/>
    <property type="molecule type" value="Genomic_DNA"/>
</dbReference>
<gene>
    <name evidence="3" type="ORF">SAMN02745220_04705</name>
</gene>
<organism evidence="3 4">
    <name type="scientific">Desulfopila aestuarii DSM 18488</name>
    <dbReference type="NCBI Taxonomy" id="1121416"/>
    <lineage>
        <taxon>Bacteria</taxon>
        <taxon>Pseudomonadati</taxon>
        <taxon>Thermodesulfobacteriota</taxon>
        <taxon>Desulfobulbia</taxon>
        <taxon>Desulfobulbales</taxon>
        <taxon>Desulfocapsaceae</taxon>
        <taxon>Desulfopila</taxon>
    </lineage>
</organism>
<evidence type="ECO:0000313" key="4">
    <source>
        <dbReference type="Proteomes" id="UP000184603"/>
    </source>
</evidence>
<dbReference type="InterPro" id="IPR036198">
    <property type="entry name" value="Ecotin_sf"/>
</dbReference>
<dbReference type="Proteomes" id="UP000184603">
    <property type="component" value="Unassembled WGS sequence"/>
</dbReference>
<evidence type="ECO:0000313" key="3">
    <source>
        <dbReference type="EMBL" id="SHO52722.1"/>
    </source>
</evidence>
<evidence type="ECO:0000256" key="2">
    <source>
        <dbReference type="SAM" id="SignalP"/>
    </source>
</evidence>
<evidence type="ECO:0000256" key="1">
    <source>
        <dbReference type="ARBA" id="ARBA00010558"/>
    </source>
</evidence>
<name>A0A1M7YJD5_9BACT</name>
<keyword evidence="2" id="KW-0732">Signal</keyword>
<reference evidence="3 4" key="1">
    <citation type="submission" date="2016-12" db="EMBL/GenBank/DDBJ databases">
        <authorList>
            <person name="Song W.-J."/>
            <person name="Kurnit D.M."/>
        </authorList>
    </citation>
    <scope>NUCLEOTIDE SEQUENCE [LARGE SCALE GENOMIC DNA]</scope>
    <source>
        <strain evidence="3 4">DSM 18488</strain>
    </source>
</reference>
<dbReference type="PANTHER" id="PTHR35890">
    <property type="match status" value="1"/>
</dbReference>
<dbReference type="InterPro" id="IPR005658">
    <property type="entry name" value="Prot_inh_ecotin"/>
</dbReference>
<proteinExistence type="inferred from homology"/>
<dbReference type="RefSeq" id="WP_073616289.1">
    <property type="nucleotide sequence ID" value="NZ_FRFE01000039.1"/>
</dbReference>
<dbReference type="AlphaFoldDB" id="A0A1M7YJD5"/>
<feature type="chain" id="PRO_5012139010" evidence="2">
    <location>
        <begin position="33"/>
        <end position="169"/>
    </location>
</feature>
<sequence length="169" mass="18933">MNWNNRKNAAIKRPILLVMLLVLLSTSFTALADDNMKAFPQAEAGMVRHVLQLPAKDDETLYKVEVIVGKVVMVDGVNQYRFGGSIESEVIEGWGYTRYVVDKIGPMMGTMMAVDPNAPKVERFIAIGGEPYLIRYNSRLPVVVYVPEGCEVRYRIWSGGSEMLTMQKG</sequence>
<dbReference type="Pfam" id="PF03974">
    <property type="entry name" value="Ecotin"/>
    <property type="match status" value="1"/>
</dbReference>
<dbReference type="GO" id="GO:0004867">
    <property type="term" value="F:serine-type endopeptidase inhibitor activity"/>
    <property type="evidence" value="ECO:0007669"/>
    <property type="project" value="InterPro"/>
</dbReference>
<dbReference type="SUPFAM" id="SSF49772">
    <property type="entry name" value="Ecotin, trypsin inhibitor"/>
    <property type="match status" value="1"/>
</dbReference>
<dbReference type="PANTHER" id="PTHR35890:SF3">
    <property type="entry name" value="ECOTIN"/>
    <property type="match status" value="1"/>
</dbReference>
<protein>
    <submittedName>
        <fullName evidence="3">Ecotin</fullName>
    </submittedName>
</protein>
<accession>A0A1M7YJD5</accession>
<dbReference type="Gene3D" id="2.60.40.550">
    <property type="entry name" value="Ecotin"/>
    <property type="match status" value="1"/>
</dbReference>
<keyword evidence="4" id="KW-1185">Reference proteome</keyword>
<comment type="similarity">
    <text evidence="1">Belongs to the protease inhibitor I11 (ecotin) family.</text>
</comment>
<feature type="signal peptide" evidence="2">
    <location>
        <begin position="1"/>
        <end position="32"/>
    </location>
</feature>